<dbReference type="AlphaFoldDB" id="A0A8X7BWC2"/>
<protein>
    <submittedName>
        <fullName evidence="1">Uncharacterized protein</fullName>
    </submittedName>
</protein>
<reference evidence="1" key="1">
    <citation type="submission" date="2020-08" db="EMBL/GenBank/DDBJ databases">
        <title>Multicomponent nature underlies the extraordinary mechanical properties of spider dragline silk.</title>
        <authorList>
            <person name="Kono N."/>
            <person name="Nakamura H."/>
            <person name="Mori M."/>
            <person name="Yoshida Y."/>
            <person name="Ohtoshi R."/>
            <person name="Malay A.D."/>
            <person name="Moran D.A.P."/>
            <person name="Tomita M."/>
            <person name="Numata K."/>
            <person name="Arakawa K."/>
        </authorList>
    </citation>
    <scope>NUCLEOTIDE SEQUENCE</scope>
</reference>
<dbReference type="EMBL" id="BMAV01004199">
    <property type="protein sequence ID" value="GFY44344.1"/>
    <property type="molecule type" value="Genomic_DNA"/>
</dbReference>
<keyword evidence="2" id="KW-1185">Reference proteome</keyword>
<evidence type="ECO:0000313" key="1">
    <source>
        <dbReference type="EMBL" id="GFY44344.1"/>
    </source>
</evidence>
<proteinExistence type="predicted"/>
<name>A0A8X7BWC2_9ARAC</name>
<gene>
    <name evidence="1" type="ORF">TNIN_490551</name>
</gene>
<comment type="caution">
    <text evidence="1">The sequence shown here is derived from an EMBL/GenBank/DDBJ whole genome shotgun (WGS) entry which is preliminary data.</text>
</comment>
<dbReference type="Proteomes" id="UP000886998">
    <property type="component" value="Unassembled WGS sequence"/>
</dbReference>
<accession>A0A8X7BWC2</accession>
<sequence>MSDRKYRPFHFFGLLCPPAPPFPGPFLLHYIDKNSRYRDVYVENAMKLWKKFMSEVFATDRLTSDFPVEFLISVFPKNRRPFRERECRLSSAKDFKGNDTGSQ</sequence>
<evidence type="ECO:0000313" key="2">
    <source>
        <dbReference type="Proteomes" id="UP000886998"/>
    </source>
</evidence>
<organism evidence="1 2">
    <name type="scientific">Trichonephila inaurata madagascariensis</name>
    <dbReference type="NCBI Taxonomy" id="2747483"/>
    <lineage>
        <taxon>Eukaryota</taxon>
        <taxon>Metazoa</taxon>
        <taxon>Ecdysozoa</taxon>
        <taxon>Arthropoda</taxon>
        <taxon>Chelicerata</taxon>
        <taxon>Arachnida</taxon>
        <taxon>Araneae</taxon>
        <taxon>Araneomorphae</taxon>
        <taxon>Entelegynae</taxon>
        <taxon>Araneoidea</taxon>
        <taxon>Nephilidae</taxon>
        <taxon>Trichonephila</taxon>
        <taxon>Trichonephila inaurata</taxon>
    </lineage>
</organism>